<dbReference type="Proteomes" id="UP001596230">
    <property type="component" value="Unassembled WGS sequence"/>
</dbReference>
<dbReference type="InterPro" id="IPR012337">
    <property type="entry name" value="RNaseH-like_sf"/>
</dbReference>
<sequence>MGEIAANRLRHGFTTSSASDKQGSDVTEFGVNGEKRYLSRGMDDFKSEVIAYCLPERPVMSLVDTMPDQVFSRLMAGDVPVLHTDQGWH</sequence>
<dbReference type="EMBL" id="JBHSUB010000025">
    <property type="protein sequence ID" value="MFC6379796.1"/>
    <property type="molecule type" value="Genomic_DNA"/>
</dbReference>
<proteinExistence type="predicted"/>
<accession>A0ABW1W2D6</accession>
<comment type="caution">
    <text evidence="1">The sequence shown here is derived from an EMBL/GenBank/DDBJ whole genome shotgun (WGS) entry which is preliminary data.</text>
</comment>
<reference evidence="2" key="1">
    <citation type="journal article" date="2019" name="Int. J. Syst. Evol. Microbiol.">
        <title>The Global Catalogue of Microorganisms (GCM) 10K type strain sequencing project: providing services to taxonomists for standard genome sequencing and annotation.</title>
        <authorList>
            <consortium name="The Broad Institute Genomics Platform"/>
            <consortium name="The Broad Institute Genome Sequencing Center for Infectious Disease"/>
            <person name="Wu L."/>
            <person name="Ma J."/>
        </authorList>
    </citation>
    <scope>NUCLEOTIDE SEQUENCE [LARGE SCALE GENOMIC DNA]</scope>
    <source>
        <strain evidence="2">CGMCC 1.18518</strain>
    </source>
</reference>
<dbReference type="SUPFAM" id="SSF53098">
    <property type="entry name" value="Ribonuclease H-like"/>
    <property type="match status" value="1"/>
</dbReference>
<keyword evidence="2" id="KW-1185">Reference proteome</keyword>
<evidence type="ECO:0000313" key="1">
    <source>
        <dbReference type="EMBL" id="MFC6379796.1"/>
    </source>
</evidence>
<gene>
    <name evidence="1" type="ORF">ACFP9W_17225</name>
</gene>
<evidence type="ECO:0000313" key="2">
    <source>
        <dbReference type="Proteomes" id="UP001596230"/>
    </source>
</evidence>
<protein>
    <submittedName>
        <fullName evidence="1">Transposase family protein</fullName>
    </submittedName>
</protein>
<name>A0ABW1W2D6_9GAMM</name>
<organism evidence="1 2">
    <name type="scientific">Tatumella terrea</name>
    <dbReference type="NCBI Taxonomy" id="419007"/>
    <lineage>
        <taxon>Bacteria</taxon>
        <taxon>Pseudomonadati</taxon>
        <taxon>Pseudomonadota</taxon>
        <taxon>Gammaproteobacteria</taxon>
        <taxon>Enterobacterales</taxon>
        <taxon>Erwiniaceae</taxon>
        <taxon>Tatumella</taxon>
    </lineage>
</organism>
<dbReference type="RefSeq" id="WP_385955216.1">
    <property type="nucleotide sequence ID" value="NZ_JBHSUB010000025.1"/>
</dbReference>